<sequence>MAKKLKKKDMDQELLNALYQVEGEWRQLQDFVRKSIDPSRNGMKEELLARSKYLMLLKEARIRKVKATRF</sequence>
<dbReference type="Proteomes" id="UP000040453">
    <property type="component" value="Unassembled WGS sequence"/>
</dbReference>
<dbReference type="OrthoDB" id="2166610at2"/>
<dbReference type="AlphaFoldDB" id="A0A0A1MMC7"/>
<name>A0A0A1MMC7_9BACI</name>
<evidence type="ECO:0000313" key="2">
    <source>
        <dbReference type="Proteomes" id="UP000040453"/>
    </source>
</evidence>
<reference evidence="1 2" key="1">
    <citation type="submission" date="2014-11" db="EMBL/GenBank/DDBJ databases">
        <authorList>
            <person name="Urmite Genomes Urmite Genomes"/>
        </authorList>
    </citation>
    <scope>NUCLEOTIDE SEQUENCE [LARGE SCALE GENOMIC DNA]</scope>
    <source>
        <strain evidence="1 2">Oc5</strain>
    </source>
</reference>
<evidence type="ECO:0008006" key="3">
    <source>
        <dbReference type="Google" id="ProtNLM"/>
    </source>
</evidence>
<keyword evidence="2" id="KW-1185">Reference proteome</keyword>
<dbReference type="RefSeq" id="WP_042528597.1">
    <property type="nucleotide sequence ID" value="NZ_CAXOIH010000022.1"/>
</dbReference>
<organism evidence="1 2">
    <name type="scientific">Oceanobacillus oncorhynchi</name>
    <dbReference type="NCBI Taxonomy" id="545501"/>
    <lineage>
        <taxon>Bacteria</taxon>
        <taxon>Bacillati</taxon>
        <taxon>Bacillota</taxon>
        <taxon>Bacilli</taxon>
        <taxon>Bacillales</taxon>
        <taxon>Bacillaceae</taxon>
        <taxon>Oceanobacillus</taxon>
    </lineage>
</organism>
<protein>
    <recommendedName>
        <fullName evidence="3">DUF2508 family protein</fullName>
    </recommendedName>
</protein>
<dbReference type="EMBL" id="CDGG01000001">
    <property type="protein sequence ID" value="CEI80261.1"/>
    <property type="molecule type" value="Genomic_DNA"/>
</dbReference>
<evidence type="ECO:0000313" key="1">
    <source>
        <dbReference type="EMBL" id="CEI80261.1"/>
    </source>
</evidence>
<proteinExistence type="predicted"/>
<dbReference type="InterPro" id="IPR019644">
    <property type="entry name" value="DUF2508"/>
</dbReference>
<gene>
    <name evidence="1" type="ORF">BN997_00056</name>
</gene>
<dbReference type="Pfam" id="PF10704">
    <property type="entry name" value="DUF2508"/>
    <property type="match status" value="1"/>
</dbReference>
<accession>A0A0A1MMC7</accession>